<sequence>MTRKQIILGAHFPGVNNMTVWSDPRAGSQIDFASFKRFTQAAERGKLDFIFLAEGLRLREQRGRLHDLDVVGRPNTLAVLAALAAVTSRIGLAGTLNATFNEPYNLARQLATLDHLSAGRAAWNVVTSPGAFTGENFRRGAYLPFDQRYERAREFVSLARRLWDGGRHDIDYQGVHFDIRGRYDVPSPPQGHPVIFQAGDSDAGREFAAGSADAIFTRHGALAEGQAFHADVKRRLARYGRAPGALKILPGVGVVLGDTAEEATWRYAEVRRQQVSPQTAIVLLEQVWNRDLSAYDPEGPLPDVEPDLEGGTVAKGRTRQHDDNLATARRWRELARREGLGIRDLIIRVTGRQQFVGTPAQVADEIDRYVQADAADGFIIAPHLIPSGIEEFVDRVVPLLREKGVFRHDYAGQTLREHLGLPPAQRLSESRAEALAH</sequence>
<dbReference type="AlphaFoldDB" id="A0A261SNM9"/>
<dbReference type="SUPFAM" id="SSF51679">
    <property type="entry name" value="Bacterial luciferase-like"/>
    <property type="match status" value="1"/>
</dbReference>
<evidence type="ECO:0000256" key="4">
    <source>
        <dbReference type="ARBA" id="ARBA00023033"/>
    </source>
</evidence>
<dbReference type="GO" id="GO:0016705">
    <property type="term" value="F:oxidoreductase activity, acting on paired donors, with incorporation or reduction of molecular oxygen"/>
    <property type="evidence" value="ECO:0007669"/>
    <property type="project" value="InterPro"/>
</dbReference>
<proteinExistence type="inferred from homology"/>
<evidence type="ECO:0000313" key="8">
    <source>
        <dbReference type="EMBL" id="OZI38647.1"/>
    </source>
</evidence>
<feature type="binding site" evidence="6">
    <location>
        <position position="95"/>
    </location>
    <ligand>
        <name>FMN</name>
        <dbReference type="ChEBI" id="CHEBI:58210"/>
    </ligand>
</feature>
<dbReference type="PANTHER" id="PTHR30011:SF16">
    <property type="entry name" value="C2H2 FINGER DOMAIN TRANSCRIPTION FACTOR (EUROFUNG)-RELATED"/>
    <property type="match status" value="1"/>
</dbReference>
<dbReference type="InterPro" id="IPR051260">
    <property type="entry name" value="Diverse_substr_monoxygenases"/>
</dbReference>
<dbReference type="InterPro" id="IPR036661">
    <property type="entry name" value="Luciferase-like_sf"/>
</dbReference>
<gene>
    <name evidence="8" type="ORF">CAL29_06130</name>
</gene>
<keyword evidence="3" id="KW-0560">Oxidoreductase</keyword>
<dbReference type="RefSeq" id="WP_094852040.1">
    <property type="nucleotide sequence ID" value="NZ_NEVM01000001.1"/>
</dbReference>
<evidence type="ECO:0000256" key="6">
    <source>
        <dbReference type="PIRSR" id="PIRSR000337-1"/>
    </source>
</evidence>
<evidence type="ECO:0000256" key="1">
    <source>
        <dbReference type="ARBA" id="ARBA00022630"/>
    </source>
</evidence>
<dbReference type="PANTHER" id="PTHR30011">
    <property type="entry name" value="ALKANESULFONATE MONOOXYGENASE-RELATED"/>
    <property type="match status" value="1"/>
</dbReference>
<feature type="binding site" evidence="6">
    <location>
        <position position="201"/>
    </location>
    <ligand>
        <name>FMN</name>
        <dbReference type="ChEBI" id="CHEBI:58210"/>
    </ligand>
</feature>
<reference evidence="9" key="1">
    <citation type="submission" date="2017-05" db="EMBL/GenBank/DDBJ databases">
        <title>Complete and WGS of Bordetella genogroups.</title>
        <authorList>
            <person name="Spilker T."/>
            <person name="Lipuma J."/>
        </authorList>
    </citation>
    <scope>NUCLEOTIDE SEQUENCE [LARGE SCALE GENOMIC DNA]</scope>
    <source>
        <strain evidence="9">AU16122</strain>
    </source>
</reference>
<evidence type="ECO:0000256" key="5">
    <source>
        <dbReference type="ARBA" id="ARBA00033748"/>
    </source>
</evidence>
<organism evidence="8 9">
    <name type="scientific">Bordetella genomosp. 10</name>
    <dbReference type="NCBI Taxonomy" id="1416804"/>
    <lineage>
        <taxon>Bacteria</taxon>
        <taxon>Pseudomonadati</taxon>
        <taxon>Pseudomonadota</taxon>
        <taxon>Betaproteobacteria</taxon>
        <taxon>Burkholderiales</taxon>
        <taxon>Alcaligenaceae</taxon>
        <taxon>Bordetella</taxon>
    </lineage>
</organism>
<feature type="binding site" evidence="6">
    <location>
        <position position="149"/>
    </location>
    <ligand>
        <name>FMN</name>
        <dbReference type="ChEBI" id="CHEBI:58210"/>
    </ligand>
</feature>
<dbReference type="GO" id="GO:0004497">
    <property type="term" value="F:monooxygenase activity"/>
    <property type="evidence" value="ECO:0007669"/>
    <property type="project" value="UniProtKB-KW"/>
</dbReference>
<dbReference type="Gene3D" id="3.20.20.30">
    <property type="entry name" value="Luciferase-like domain"/>
    <property type="match status" value="1"/>
</dbReference>
<name>A0A261SNM9_9BORD</name>
<evidence type="ECO:0000259" key="7">
    <source>
        <dbReference type="Pfam" id="PF00296"/>
    </source>
</evidence>
<keyword evidence="9" id="KW-1185">Reference proteome</keyword>
<protein>
    <submittedName>
        <fullName evidence="8">F420-dependent methylene-tetrahydromethanopterin reductase</fullName>
    </submittedName>
</protein>
<dbReference type="InterPro" id="IPR016215">
    <property type="entry name" value="NTA_MOA"/>
</dbReference>
<dbReference type="Pfam" id="PF00296">
    <property type="entry name" value="Bac_luciferase"/>
    <property type="match status" value="1"/>
</dbReference>
<keyword evidence="4" id="KW-0503">Monooxygenase</keyword>
<accession>A0A261SNM9</accession>
<dbReference type="PIRSF" id="PIRSF000337">
    <property type="entry name" value="NTA_MOA"/>
    <property type="match status" value="1"/>
</dbReference>
<comment type="similarity">
    <text evidence="5">Belongs to the NtaA/SnaA/DszA monooxygenase family.</text>
</comment>
<evidence type="ECO:0000256" key="3">
    <source>
        <dbReference type="ARBA" id="ARBA00023002"/>
    </source>
</evidence>
<evidence type="ECO:0000313" key="9">
    <source>
        <dbReference type="Proteomes" id="UP000216020"/>
    </source>
</evidence>
<evidence type="ECO:0000256" key="2">
    <source>
        <dbReference type="ARBA" id="ARBA00022643"/>
    </source>
</evidence>
<keyword evidence="2 6" id="KW-0288">FMN</keyword>
<dbReference type="InterPro" id="IPR011251">
    <property type="entry name" value="Luciferase-like_dom"/>
</dbReference>
<dbReference type="EMBL" id="NEVM01000001">
    <property type="protein sequence ID" value="OZI38647.1"/>
    <property type="molecule type" value="Genomic_DNA"/>
</dbReference>
<dbReference type="Proteomes" id="UP000216020">
    <property type="component" value="Unassembled WGS sequence"/>
</dbReference>
<dbReference type="OrthoDB" id="4437611at2"/>
<comment type="caution">
    <text evidence="8">The sequence shown here is derived from an EMBL/GenBank/DDBJ whole genome shotgun (WGS) entry which is preliminary data.</text>
</comment>
<keyword evidence="1 6" id="KW-0285">Flavoprotein</keyword>
<feature type="domain" description="Luciferase-like" evidence="7">
    <location>
        <begin position="25"/>
        <end position="372"/>
    </location>
</feature>